<dbReference type="GO" id="GO:0005576">
    <property type="term" value="C:extracellular region"/>
    <property type="evidence" value="ECO:0007669"/>
    <property type="project" value="UniProtKB-SubCell"/>
</dbReference>
<evidence type="ECO:0000313" key="9">
    <source>
        <dbReference type="Proteomes" id="UP000252357"/>
    </source>
</evidence>
<dbReference type="RefSeq" id="WP_114402306.1">
    <property type="nucleotide sequence ID" value="NZ_QPGB01000002.1"/>
</dbReference>
<comment type="function">
    <text evidence="5">Required for morphogenesis and for the elongation of the flagellar filament by facilitating polymerization of the flagellin monomers at the tip of growing filament. Forms a capping structure, which prevents flagellin subunits (transported through the central channel of the flagellum) from leaking out without polymerization at the distal end.</text>
</comment>
<dbReference type="EMBL" id="QPGB01000002">
    <property type="protein sequence ID" value="RCS58222.1"/>
    <property type="molecule type" value="Genomic_DNA"/>
</dbReference>
<keyword evidence="8" id="KW-0282">Flagellum</keyword>
<protein>
    <recommendedName>
        <fullName evidence="5">Flagellar hook-associated protein 2</fullName>
        <shortName evidence="5">HAP2</shortName>
    </recommendedName>
    <alternativeName>
        <fullName evidence="5">Flagellar cap protein</fullName>
    </alternativeName>
</protein>
<dbReference type="AlphaFoldDB" id="A0A368L468"/>
<comment type="similarity">
    <text evidence="1 5">Belongs to the FliD family.</text>
</comment>
<evidence type="ECO:0000256" key="5">
    <source>
        <dbReference type="RuleBase" id="RU362066"/>
    </source>
</evidence>
<dbReference type="Pfam" id="PF02465">
    <property type="entry name" value="FliD_N"/>
    <property type="match status" value="1"/>
</dbReference>
<evidence type="ECO:0000256" key="4">
    <source>
        <dbReference type="ARBA" id="ARBA00023143"/>
    </source>
</evidence>
<dbReference type="OrthoDB" id="5980200at2"/>
<comment type="subunit">
    <text evidence="2 5">Homopentamer.</text>
</comment>
<dbReference type="PANTHER" id="PTHR30288">
    <property type="entry name" value="FLAGELLAR CAP/ASSEMBLY PROTEIN FLID"/>
    <property type="match status" value="1"/>
</dbReference>
<dbReference type="InterPro" id="IPR003481">
    <property type="entry name" value="FliD_N"/>
</dbReference>
<feature type="domain" description="Flagellar hook-associated protein 2 N-terminal" evidence="6">
    <location>
        <begin position="10"/>
        <end position="106"/>
    </location>
</feature>
<sequence>MATISGTSGSSIDVNSLVSQLMQAETQPLVRLQRNQASIQSKISAYGNLRGALSSFQDAARAVSNLNNLQPTKTSVSDSSIASLTANANASIGNYSLEVSKLAQQQKLNSSSFASTTTTVGTGTLTIQLGTYNSGSNTFTNNPDKTAVSVNITNGSLSSIRDAINSANAGVNATLVNDGTGTRLVLTSKDTGAANSIKLSVTDDDGTPTNTSGLSALAYDPTASAGAGKNLTQTQAAQNAEFKLDGIDISKSSNTITDAIENATLQLSKVTTSAISLNINRDSSGITSQLQSFVQAFNSMQTTLKQLSGFNPTTKEAGPLAGDSALRGALNQIRGLLTRQLGSESGTYSSLSQIGIAFQKDGTLALNSSKLNAAITADASSVTKLLANVSTSSDPRVAVVSTASTVSAGSYPVAVTSAATQGKVVGNAAANLTITAGVNDTLTVSVNGTSATITIAPGTYASAASLATEIGSKLNAASALQAVGASVTATAGSGILSLTSTSYGTTSTVSVTGGNGATDAFGATPTSTAGQNVNGTISGSAANGSGQILTSTAGLILRTTSNATGSLGTVTVSRGLGAQIESTLANILGTTGSISSRVEGLNKSVEANNKQQQAMSTRLAQIEQRYRTQYSALDAALTRLTQTSTYLSQQFAALQNSNNG</sequence>
<comment type="subcellular location">
    <subcellularLocation>
        <location evidence="5">Secreted</location>
    </subcellularLocation>
    <subcellularLocation>
        <location evidence="5">Bacterial flagellum</location>
    </subcellularLocation>
</comment>
<keyword evidence="9" id="KW-1185">Reference proteome</keyword>
<dbReference type="Pfam" id="PF07195">
    <property type="entry name" value="FliD_C"/>
    <property type="match status" value="1"/>
</dbReference>
<comment type="caution">
    <text evidence="8">The sequence shown here is derived from an EMBL/GenBank/DDBJ whole genome shotgun (WGS) entry which is preliminary data.</text>
</comment>
<dbReference type="Proteomes" id="UP000252357">
    <property type="component" value="Unassembled WGS sequence"/>
</dbReference>
<evidence type="ECO:0000256" key="2">
    <source>
        <dbReference type="ARBA" id="ARBA00011255"/>
    </source>
</evidence>
<reference evidence="8 9" key="1">
    <citation type="journal article" date="2018" name="Int. J. Syst. Evol. Microbiol.">
        <title>Parvibium lacunae gen. nov., sp. nov., a new member of the family Alcaligenaceae isolated from a freshwater pond.</title>
        <authorList>
            <person name="Chen W.M."/>
            <person name="Xie P.B."/>
            <person name="Hsu M.Y."/>
            <person name="Sheu S.Y."/>
        </authorList>
    </citation>
    <scope>NUCLEOTIDE SEQUENCE [LARGE SCALE GENOMIC DNA]</scope>
    <source>
        <strain evidence="8 9">KMB9</strain>
    </source>
</reference>
<evidence type="ECO:0000313" key="8">
    <source>
        <dbReference type="EMBL" id="RCS58222.1"/>
    </source>
</evidence>
<evidence type="ECO:0000256" key="1">
    <source>
        <dbReference type="ARBA" id="ARBA00009764"/>
    </source>
</evidence>
<keyword evidence="8" id="KW-0966">Cell projection</keyword>
<dbReference type="PANTHER" id="PTHR30288:SF0">
    <property type="entry name" value="FLAGELLAR HOOK-ASSOCIATED PROTEIN 2"/>
    <property type="match status" value="1"/>
</dbReference>
<gene>
    <name evidence="8" type="ORF">DU000_05190</name>
</gene>
<proteinExistence type="inferred from homology"/>
<feature type="domain" description="Flagellar hook-associated protein 2 C-terminal" evidence="7">
    <location>
        <begin position="237"/>
        <end position="641"/>
    </location>
</feature>
<accession>A0A368L468</accession>
<name>A0A368L468_9BURK</name>
<dbReference type="InterPro" id="IPR040026">
    <property type="entry name" value="FliD"/>
</dbReference>
<keyword evidence="3" id="KW-0175">Coiled coil</keyword>
<dbReference type="GO" id="GO:0009421">
    <property type="term" value="C:bacterial-type flagellum filament cap"/>
    <property type="evidence" value="ECO:0007669"/>
    <property type="project" value="InterPro"/>
</dbReference>
<evidence type="ECO:0000259" key="6">
    <source>
        <dbReference type="Pfam" id="PF02465"/>
    </source>
</evidence>
<dbReference type="InterPro" id="IPR010809">
    <property type="entry name" value="FliD_C"/>
</dbReference>
<keyword evidence="4 5" id="KW-0975">Bacterial flagellum</keyword>
<organism evidence="8 9">
    <name type="scientific">Parvibium lacunae</name>
    <dbReference type="NCBI Taxonomy" id="1888893"/>
    <lineage>
        <taxon>Bacteria</taxon>
        <taxon>Pseudomonadati</taxon>
        <taxon>Pseudomonadota</taxon>
        <taxon>Betaproteobacteria</taxon>
        <taxon>Burkholderiales</taxon>
        <taxon>Alcaligenaceae</taxon>
        <taxon>Parvibium</taxon>
    </lineage>
</organism>
<dbReference type="GO" id="GO:0007155">
    <property type="term" value="P:cell adhesion"/>
    <property type="evidence" value="ECO:0007669"/>
    <property type="project" value="InterPro"/>
</dbReference>
<evidence type="ECO:0000256" key="3">
    <source>
        <dbReference type="ARBA" id="ARBA00023054"/>
    </source>
</evidence>
<dbReference type="GO" id="GO:0071973">
    <property type="term" value="P:bacterial-type flagellum-dependent cell motility"/>
    <property type="evidence" value="ECO:0007669"/>
    <property type="project" value="TreeGrafter"/>
</dbReference>
<keyword evidence="5" id="KW-0964">Secreted</keyword>
<dbReference type="GO" id="GO:0009424">
    <property type="term" value="C:bacterial-type flagellum hook"/>
    <property type="evidence" value="ECO:0007669"/>
    <property type="project" value="UniProtKB-UniRule"/>
</dbReference>
<evidence type="ECO:0000259" key="7">
    <source>
        <dbReference type="Pfam" id="PF07195"/>
    </source>
</evidence>
<keyword evidence="8" id="KW-0969">Cilium</keyword>